<comment type="caution">
    <text evidence="1">The sequence shown here is derived from an EMBL/GenBank/DDBJ whole genome shotgun (WGS) entry which is preliminary data.</text>
</comment>
<reference evidence="2" key="1">
    <citation type="journal article" date="2017" name="Plant J.">
        <title>The pomegranate (Punica granatum L.) genome and the genomics of punicalagin biosynthesis.</title>
        <authorList>
            <person name="Qin G."/>
            <person name="Xu C."/>
            <person name="Ming R."/>
            <person name="Tang H."/>
            <person name="Guyot R."/>
            <person name="Kramer E.M."/>
            <person name="Hu Y."/>
            <person name="Yi X."/>
            <person name="Qi Y."/>
            <person name="Xu X."/>
            <person name="Gao Z."/>
            <person name="Pan H."/>
            <person name="Jian J."/>
            <person name="Tian Y."/>
            <person name="Yue Z."/>
            <person name="Xu Y."/>
        </authorList>
    </citation>
    <scope>NUCLEOTIDE SEQUENCE [LARGE SCALE GENOMIC DNA]</scope>
    <source>
        <strain evidence="2">cv. Dabenzi</strain>
    </source>
</reference>
<organism evidence="1 2">
    <name type="scientific">Punica granatum</name>
    <name type="common">Pomegranate</name>
    <dbReference type="NCBI Taxonomy" id="22663"/>
    <lineage>
        <taxon>Eukaryota</taxon>
        <taxon>Viridiplantae</taxon>
        <taxon>Streptophyta</taxon>
        <taxon>Embryophyta</taxon>
        <taxon>Tracheophyta</taxon>
        <taxon>Spermatophyta</taxon>
        <taxon>Magnoliopsida</taxon>
        <taxon>eudicotyledons</taxon>
        <taxon>Gunneridae</taxon>
        <taxon>Pentapetalae</taxon>
        <taxon>rosids</taxon>
        <taxon>malvids</taxon>
        <taxon>Myrtales</taxon>
        <taxon>Lythraceae</taxon>
        <taxon>Punica</taxon>
    </lineage>
</organism>
<dbReference type="AlphaFoldDB" id="A0A218VT93"/>
<dbReference type="Proteomes" id="UP000197138">
    <property type="component" value="Unassembled WGS sequence"/>
</dbReference>
<name>A0A218VT93_PUNGR</name>
<dbReference type="EMBL" id="MTKT01005880">
    <property type="protein sequence ID" value="OWM63767.1"/>
    <property type="molecule type" value="Genomic_DNA"/>
</dbReference>
<proteinExistence type="predicted"/>
<sequence length="204" mass="21403">MHGRIALWIKRCTGACPAGLQYARGVYRMNCMVQRRLPNGLAGCTSACSAGLQYARGAYQMNCMVQRHLPNGLAGCTSACSAGLQGYSDVGVKPECSEAGMNLDYGEAGLNPDYGGVGVKPECSGVGVKPNAVERDSSSEVKRLRIPSGRESESVVVLAACSTCDPDITSKSLKMGPVLGGLDARPPGAPVSHAWAYRDFPTMP</sequence>
<evidence type="ECO:0000313" key="2">
    <source>
        <dbReference type="Proteomes" id="UP000197138"/>
    </source>
</evidence>
<gene>
    <name evidence="1" type="ORF">CDL15_Pgr006029</name>
</gene>
<accession>A0A218VT93</accession>
<protein>
    <submittedName>
        <fullName evidence="1">Uncharacterized protein</fullName>
    </submittedName>
</protein>
<evidence type="ECO:0000313" key="1">
    <source>
        <dbReference type="EMBL" id="OWM63767.1"/>
    </source>
</evidence>